<dbReference type="InterPro" id="IPR042099">
    <property type="entry name" value="ANL_N_sf"/>
</dbReference>
<evidence type="ECO:0000256" key="13">
    <source>
        <dbReference type="RuleBase" id="RU369030"/>
    </source>
</evidence>
<comment type="similarity">
    <text evidence="1 13">Belongs to the ATP-dependent AMP-binding enzyme family.</text>
</comment>
<dbReference type="Proteomes" id="UP000678393">
    <property type="component" value="Unassembled WGS sequence"/>
</dbReference>
<evidence type="ECO:0000256" key="1">
    <source>
        <dbReference type="ARBA" id="ARBA00006432"/>
    </source>
</evidence>
<keyword evidence="16" id="KW-1185">Reference proteome</keyword>
<dbReference type="PROSITE" id="PS00455">
    <property type="entry name" value="AMP_BINDING"/>
    <property type="match status" value="1"/>
</dbReference>
<evidence type="ECO:0000256" key="12">
    <source>
        <dbReference type="ARBA" id="ARBA00049139"/>
    </source>
</evidence>
<evidence type="ECO:0000256" key="6">
    <source>
        <dbReference type="ARBA" id="ARBA00024469"/>
    </source>
</evidence>
<evidence type="ECO:0000256" key="7">
    <source>
        <dbReference type="ARBA" id="ARBA00024484"/>
    </source>
</evidence>
<reference evidence="15" key="1">
    <citation type="submission" date="2021-04" db="EMBL/GenBank/DDBJ databases">
        <authorList>
            <consortium name="Molecular Ecology Group"/>
        </authorList>
    </citation>
    <scope>NUCLEOTIDE SEQUENCE</scope>
</reference>
<evidence type="ECO:0000313" key="15">
    <source>
        <dbReference type="EMBL" id="CAG5135652.1"/>
    </source>
</evidence>
<proteinExistence type="inferred from homology"/>
<protein>
    <recommendedName>
        <fullName evidence="13">Long-chain-fatty-acid--CoA ligase</fullName>
        <ecNumber evidence="13">6.2.1.3</ecNumber>
    </recommendedName>
</protein>
<dbReference type="GO" id="GO:0005524">
    <property type="term" value="F:ATP binding"/>
    <property type="evidence" value="ECO:0007669"/>
    <property type="project" value="UniProtKB-KW"/>
</dbReference>
<dbReference type="Gene3D" id="3.40.50.12780">
    <property type="entry name" value="N-terminal domain of ligase-like"/>
    <property type="match status" value="1"/>
</dbReference>
<comment type="caution">
    <text evidence="15">The sequence shown here is derived from an EMBL/GenBank/DDBJ whole genome shotgun (WGS) entry which is preliminary data.</text>
</comment>
<dbReference type="GO" id="GO:0047676">
    <property type="term" value="F:arachidonate-CoA ligase activity"/>
    <property type="evidence" value="ECO:0007669"/>
    <property type="project" value="UniProtKB-EC"/>
</dbReference>
<dbReference type="EMBL" id="CAJHNH020008443">
    <property type="protein sequence ID" value="CAG5135652.1"/>
    <property type="molecule type" value="Genomic_DNA"/>
</dbReference>
<dbReference type="PANTHER" id="PTHR43272:SF107">
    <property type="entry name" value="LONG-CHAIN-FATTY-ACID--COA LIGASE 5"/>
    <property type="match status" value="1"/>
</dbReference>
<dbReference type="OrthoDB" id="1700726at2759"/>
<name>A0A8S4A5T5_9EUPU</name>
<comment type="catalytic activity">
    <reaction evidence="6">
        <text>5-hydroxy-(6E,8Z,11Z,14Z)-eicosatetraenoate + ATP + CoA = 5-hydroxy-(6E,8Z,11Z,14Z)-eicosatetraenoyl-CoA + AMP + diphosphate</text>
        <dbReference type="Rhea" id="RHEA:52108"/>
        <dbReference type="ChEBI" id="CHEBI:30616"/>
        <dbReference type="ChEBI" id="CHEBI:33019"/>
        <dbReference type="ChEBI" id="CHEBI:57287"/>
        <dbReference type="ChEBI" id="CHEBI:65341"/>
        <dbReference type="ChEBI" id="CHEBI:136407"/>
        <dbReference type="ChEBI" id="CHEBI:456215"/>
    </reaction>
    <physiologicalReaction direction="left-to-right" evidence="6">
        <dbReference type="Rhea" id="RHEA:52109"/>
    </physiologicalReaction>
</comment>
<keyword evidence="2 13" id="KW-0436">Ligase</keyword>
<dbReference type="InterPro" id="IPR045311">
    <property type="entry name" value="LC-FACS_euk"/>
</dbReference>
<sequence length="711" mass="79299">MEEEVNLFLHSFLISSSDNSESAESLPGYLQQLVSGNYATLGVGALTLAGVAATYYLQSTSTKPIEPVVDLNNQSVIIDGKPEHRASWLANAPDYLTFDRMWPDVHTIYDVLEQGRKLSKNGPCLGTRSGPNREYQWISYQEVINRVHAFGSGLINRGFAPSNKFVGIYASNRAEWTISDFGCQAYSLCPVPLYDTLGVDGCKYILNECEMSVMVVDTEEKLQILIDLKPEVPFLKLVVVIEQFKAETRNAASKRGLELIQFYELLDLGKKNLKKPIPPKPSDLFSVVYTSGTTGNPKGAMLTHHSFVIMVDGILTHLMKHFTYRTDDVHMSYLPLAHVFDRAACVLVLMSGAQIGYYSRDLTALLDDFATLRPTIFPSVPRLFNRIYDSVMADVGQSKVKSTLLRWAMESKSREVNRRIIRRDSFWDKLLMKKIQNKIGGRVRLVISGSAPLSPEVMQFLRCAFGCPVLEGYGQTEAGAAITLTVCGDPGVGSVGPPLPSCHVKLTDIPEMNYYAKDNIGEVCAKGEIILQGYYKQPDKTKEAIDKDGWLHTGDVGTWLPNGTLKIVDRIKHIFKLSQGEYIAPEKIENVLQSQSFYLLNALLMETSHIMAVVVPDVIYLNKWAPNNGFPTDIKEFCQHKDAHDLIINDMLKYGQAAGLRGFEQVKDILLEPSLFSVDSGLLTPTLKNKRPQLRAAFKEKIQALYAKCGL</sequence>
<comment type="catalytic activity">
    <reaction evidence="7">
        <text>a long-chain fatty acid + ATP + CoA = a long-chain fatty acyl-CoA + AMP + diphosphate</text>
        <dbReference type="Rhea" id="RHEA:15421"/>
        <dbReference type="ChEBI" id="CHEBI:30616"/>
        <dbReference type="ChEBI" id="CHEBI:33019"/>
        <dbReference type="ChEBI" id="CHEBI:57287"/>
        <dbReference type="ChEBI" id="CHEBI:57560"/>
        <dbReference type="ChEBI" id="CHEBI:83139"/>
        <dbReference type="ChEBI" id="CHEBI:456215"/>
        <dbReference type="EC" id="6.2.1.3"/>
    </reaction>
    <physiologicalReaction direction="left-to-right" evidence="7">
        <dbReference type="Rhea" id="RHEA:15422"/>
    </physiologicalReaction>
</comment>
<comment type="function">
    <text evidence="13">Catalyzes the conversion of long-chain fatty acids to their active form acyl-CoAs for both synthesis of cellular lipids, and degradation via beta-oxidation.</text>
</comment>
<evidence type="ECO:0000256" key="10">
    <source>
        <dbReference type="ARBA" id="ARBA00024548"/>
    </source>
</evidence>
<comment type="catalytic activity">
    <reaction evidence="12">
        <text>hexadecanoate + ATP + CoA = hexadecanoyl-CoA + AMP + diphosphate</text>
        <dbReference type="Rhea" id="RHEA:30751"/>
        <dbReference type="ChEBI" id="CHEBI:7896"/>
        <dbReference type="ChEBI" id="CHEBI:30616"/>
        <dbReference type="ChEBI" id="CHEBI:33019"/>
        <dbReference type="ChEBI" id="CHEBI:57287"/>
        <dbReference type="ChEBI" id="CHEBI:57379"/>
        <dbReference type="ChEBI" id="CHEBI:456215"/>
    </reaction>
    <physiologicalReaction direction="left-to-right" evidence="12">
        <dbReference type="Rhea" id="RHEA:30752"/>
    </physiologicalReaction>
</comment>
<evidence type="ECO:0000256" key="9">
    <source>
        <dbReference type="ARBA" id="ARBA00024532"/>
    </source>
</evidence>
<evidence type="ECO:0000256" key="2">
    <source>
        <dbReference type="ARBA" id="ARBA00022598"/>
    </source>
</evidence>
<dbReference type="InterPro" id="IPR000873">
    <property type="entry name" value="AMP-dep_synth/lig_dom"/>
</dbReference>
<dbReference type="InterPro" id="IPR020845">
    <property type="entry name" value="AMP-binding_CS"/>
</dbReference>
<keyword evidence="4 13" id="KW-0276">Fatty acid metabolism</keyword>
<dbReference type="Pfam" id="PF00501">
    <property type="entry name" value="AMP-binding"/>
    <property type="match status" value="1"/>
</dbReference>
<dbReference type="SUPFAM" id="SSF56801">
    <property type="entry name" value="Acetyl-CoA synthetase-like"/>
    <property type="match status" value="1"/>
</dbReference>
<dbReference type="PANTHER" id="PTHR43272">
    <property type="entry name" value="LONG-CHAIN-FATTY-ACID--COA LIGASE"/>
    <property type="match status" value="1"/>
</dbReference>
<accession>A0A8S4A5T5</accession>
<dbReference type="AlphaFoldDB" id="A0A8S4A5T5"/>
<evidence type="ECO:0000256" key="5">
    <source>
        <dbReference type="ARBA" id="ARBA00022840"/>
    </source>
</evidence>
<evidence type="ECO:0000256" key="8">
    <source>
        <dbReference type="ARBA" id="ARBA00024495"/>
    </source>
</evidence>
<dbReference type="GO" id="GO:0016020">
    <property type="term" value="C:membrane"/>
    <property type="evidence" value="ECO:0007669"/>
    <property type="project" value="TreeGrafter"/>
</dbReference>
<dbReference type="EC" id="6.2.1.3" evidence="13"/>
<comment type="catalytic activity">
    <reaction evidence="9">
        <text>15-hydroxy-(5Z,8Z,11Z,13E)-eicosatetraenoate + ATP + CoA = 15-hydroxy-(5Z,8Z,11Z,13E)-eicosatetraenoyl-CoA + AMP + diphosphate</text>
        <dbReference type="Rhea" id="RHEA:52116"/>
        <dbReference type="ChEBI" id="CHEBI:30616"/>
        <dbReference type="ChEBI" id="CHEBI:33019"/>
        <dbReference type="ChEBI" id="CHEBI:57287"/>
        <dbReference type="ChEBI" id="CHEBI:78832"/>
        <dbReference type="ChEBI" id="CHEBI:136409"/>
        <dbReference type="ChEBI" id="CHEBI:456215"/>
    </reaction>
    <physiologicalReaction direction="left-to-right" evidence="9">
        <dbReference type="Rhea" id="RHEA:52117"/>
    </physiologicalReaction>
</comment>
<evidence type="ECO:0000256" key="11">
    <source>
        <dbReference type="ARBA" id="ARBA00024565"/>
    </source>
</evidence>
<comment type="catalytic activity">
    <reaction evidence="11">
        <text>(E)-hexadec-2-enoate + ATP + CoA = (2E)-hexadecenoyl-CoA + AMP + diphosphate</text>
        <dbReference type="Rhea" id="RHEA:36139"/>
        <dbReference type="ChEBI" id="CHEBI:30616"/>
        <dbReference type="ChEBI" id="CHEBI:33019"/>
        <dbReference type="ChEBI" id="CHEBI:57287"/>
        <dbReference type="ChEBI" id="CHEBI:61526"/>
        <dbReference type="ChEBI" id="CHEBI:72745"/>
        <dbReference type="ChEBI" id="CHEBI:456215"/>
    </reaction>
    <physiologicalReaction direction="left-to-right" evidence="11">
        <dbReference type="Rhea" id="RHEA:36140"/>
    </physiologicalReaction>
</comment>
<keyword evidence="5 13" id="KW-0067">ATP-binding</keyword>
<dbReference type="GO" id="GO:0005783">
    <property type="term" value="C:endoplasmic reticulum"/>
    <property type="evidence" value="ECO:0007669"/>
    <property type="project" value="TreeGrafter"/>
</dbReference>
<evidence type="ECO:0000256" key="4">
    <source>
        <dbReference type="ARBA" id="ARBA00022832"/>
    </source>
</evidence>
<evidence type="ECO:0000259" key="14">
    <source>
        <dbReference type="Pfam" id="PF00501"/>
    </source>
</evidence>
<keyword evidence="13" id="KW-0443">Lipid metabolism</keyword>
<evidence type="ECO:0000313" key="16">
    <source>
        <dbReference type="Proteomes" id="UP000678393"/>
    </source>
</evidence>
<comment type="catalytic activity">
    <reaction evidence="8">
        <text>12-hydroxy-(5Z,8Z,10E,14Z)-eicosatetraenoate + ATP + CoA = 12-hydroxy-(5Z,8Z,10E,14Z)-eicosatetraenoyl-CoA + AMP + diphosphate</text>
        <dbReference type="Rhea" id="RHEA:52112"/>
        <dbReference type="ChEBI" id="CHEBI:30616"/>
        <dbReference type="ChEBI" id="CHEBI:33019"/>
        <dbReference type="ChEBI" id="CHEBI:57287"/>
        <dbReference type="ChEBI" id="CHEBI:90718"/>
        <dbReference type="ChEBI" id="CHEBI:136408"/>
        <dbReference type="ChEBI" id="CHEBI:456215"/>
    </reaction>
    <physiologicalReaction direction="left-to-right" evidence="8">
        <dbReference type="Rhea" id="RHEA:52113"/>
    </physiologicalReaction>
</comment>
<organism evidence="15 16">
    <name type="scientific">Candidula unifasciata</name>
    <dbReference type="NCBI Taxonomy" id="100452"/>
    <lineage>
        <taxon>Eukaryota</taxon>
        <taxon>Metazoa</taxon>
        <taxon>Spiralia</taxon>
        <taxon>Lophotrochozoa</taxon>
        <taxon>Mollusca</taxon>
        <taxon>Gastropoda</taxon>
        <taxon>Heterobranchia</taxon>
        <taxon>Euthyneura</taxon>
        <taxon>Panpulmonata</taxon>
        <taxon>Eupulmonata</taxon>
        <taxon>Stylommatophora</taxon>
        <taxon>Helicina</taxon>
        <taxon>Helicoidea</taxon>
        <taxon>Geomitridae</taxon>
        <taxon>Candidula</taxon>
    </lineage>
</organism>
<gene>
    <name evidence="15" type="ORF">CUNI_LOCUS21210</name>
</gene>
<feature type="domain" description="AMP-dependent synthetase/ligase" evidence="14">
    <location>
        <begin position="134"/>
        <end position="535"/>
    </location>
</feature>
<comment type="catalytic activity">
    <reaction evidence="10">
        <text>(5Z,8Z,11Z,14Z)-eicosatetraenoate + ATP + CoA = (5Z,8Z,11Z,14Z)-eicosatetraenoyl-CoA + AMP + diphosphate</text>
        <dbReference type="Rhea" id="RHEA:19713"/>
        <dbReference type="ChEBI" id="CHEBI:30616"/>
        <dbReference type="ChEBI" id="CHEBI:32395"/>
        <dbReference type="ChEBI" id="CHEBI:33019"/>
        <dbReference type="ChEBI" id="CHEBI:57287"/>
        <dbReference type="ChEBI" id="CHEBI:57368"/>
        <dbReference type="ChEBI" id="CHEBI:456215"/>
        <dbReference type="EC" id="6.2.1.15"/>
    </reaction>
    <physiologicalReaction direction="left-to-right" evidence="10">
        <dbReference type="Rhea" id="RHEA:19714"/>
    </physiologicalReaction>
</comment>
<keyword evidence="3 13" id="KW-0547">Nucleotide-binding</keyword>
<dbReference type="CDD" id="cd05927">
    <property type="entry name" value="LC-FACS_euk"/>
    <property type="match status" value="1"/>
</dbReference>
<evidence type="ECO:0000256" key="3">
    <source>
        <dbReference type="ARBA" id="ARBA00022741"/>
    </source>
</evidence>